<dbReference type="EMBL" id="OU015566">
    <property type="protein sequence ID" value="CAG5107419.1"/>
    <property type="molecule type" value="Genomic_DNA"/>
</dbReference>
<dbReference type="Pfam" id="PF00651">
    <property type="entry name" value="BTB"/>
    <property type="match status" value="1"/>
</dbReference>
<proteinExistence type="predicted"/>
<dbReference type="CDD" id="cd18186">
    <property type="entry name" value="BTB_POZ_ZBTB_KLHL-like"/>
    <property type="match status" value="1"/>
</dbReference>
<keyword evidence="3" id="KW-1185">Reference proteome</keyword>
<reference evidence="2 3" key="1">
    <citation type="submission" date="2021-04" db="EMBL/GenBank/DDBJ databases">
        <authorList>
            <person name="Bliznina A."/>
        </authorList>
    </citation>
    <scope>NUCLEOTIDE SEQUENCE [LARGE SCALE GENOMIC DNA]</scope>
</reference>
<organism evidence="2 3">
    <name type="scientific">Oikopleura dioica</name>
    <name type="common">Tunicate</name>
    <dbReference type="NCBI Taxonomy" id="34765"/>
    <lineage>
        <taxon>Eukaryota</taxon>
        <taxon>Metazoa</taxon>
        <taxon>Chordata</taxon>
        <taxon>Tunicata</taxon>
        <taxon>Appendicularia</taxon>
        <taxon>Copelata</taxon>
        <taxon>Oikopleuridae</taxon>
        <taxon>Oikopleura</taxon>
    </lineage>
</organism>
<dbReference type="SUPFAM" id="SSF54695">
    <property type="entry name" value="POZ domain"/>
    <property type="match status" value="1"/>
</dbReference>
<gene>
    <name evidence="2" type="ORF">OKIOD_LOCUS12076</name>
</gene>
<name>A0ABN7SXM2_OIKDI</name>
<dbReference type="Proteomes" id="UP001158576">
    <property type="component" value="Chromosome 1"/>
</dbReference>
<protein>
    <submittedName>
        <fullName evidence="2">Oidioi.mRNA.OKI2018_I69.chr1.g3311.t1.cds</fullName>
    </submittedName>
</protein>
<evidence type="ECO:0000313" key="2">
    <source>
        <dbReference type="EMBL" id="CAG5107419.1"/>
    </source>
</evidence>
<evidence type="ECO:0000313" key="3">
    <source>
        <dbReference type="Proteomes" id="UP001158576"/>
    </source>
</evidence>
<dbReference type="InterPro" id="IPR000210">
    <property type="entry name" value="BTB/POZ_dom"/>
</dbReference>
<dbReference type="Gene3D" id="3.30.710.10">
    <property type="entry name" value="Potassium Channel Kv1.1, Chain A"/>
    <property type="match status" value="1"/>
</dbReference>
<dbReference type="SMART" id="SM00225">
    <property type="entry name" value="BTB"/>
    <property type="match status" value="1"/>
</dbReference>
<evidence type="ECO:0000259" key="1">
    <source>
        <dbReference type="PROSITE" id="PS50097"/>
    </source>
</evidence>
<feature type="domain" description="BTB" evidence="1">
    <location>
        <begin position="31"/>
        <end position="92"/>
    </location>
</feature>
<sequence length="357" mass="40596">MCDPSTHGISQELRNEFINQQFTSDFDQNGCDVTILAVDGETIYSHGMILSCQSPIFRRTVKKESKVKCRWHSQVVKSLLSYMYGMPCQLDSPNSIVELLLCATYYQIEWLCEKLTCMLKSDLSANKTPVQDEENLALSYKLCLLLQDMDVETRAPYDPLVGPLFEFCCEKIKTAASCSNFPDKINISESIDTIMETQWPKGPISAEGEPLQLLLSFFPALCPINTGLDDIKVEMIPRDGIRQMLRFQIFGRIHSVQEMMLIAVKNAQREFPSVIYFREEAAQLIKIGDKVIQEDNTPEKYFHSRHAGIGQVSDFCGPKSAGIGCGGCKKHVYVDWGDQKCWCRMGYENLYELKLLR</sequence>
<dbReference type="PROSITE" id="PS50097">
    <property type="entry name" value="BTB"/>
    <property type="match status" value="1"/>
</dbReference>
<accession>A0ABN7SXM2</accession>
<dbReference type="InterPro" id="IPR011333">
    <property type="entry name" value="SKP1/BTB/POZ_sf"/>
</dbReference>